<dbReference type="GO" id="GO:0012505">
    <property type="term" value="C:endomembrane system"/>
    <property type="evidence" value="ECO:0007669"/>
    <property type="project" value="UniProtKB-SubCell"/>
</dbReference>
<dbReference type="InterPro" id="IPR005744">
    <property type="entry name" value="Hy-lIII"/>
</dbReference>
<protein>
    <submittedName>
        <fullName evidence="8">Hemolysin III</fullName>
    </submittedName>
</protein>
<evidence type="ECO:0000256" key="7">
    <source>
        <dbReference type="SAM" id="Phobius"/>
    </source>
</evidence>
<keyword evidence="6" id="KW-0479">Metal-binding</keyword>
<dbReference type="GO" id="GO:0016020">
    <property type="term" value="C:membrane"/>
    <property type="evidence" value="ECO:0007669"/>
    <property type="project" value="InterPro"/>
</dbReference>
<dbReference type="Pfam" id="PF03006">
    <property type="entry name" value="HlyIII"/>
    <property type="match status" value="1"/>
</dbReference>
<dbReference type="EMBL" id="CP018906">
    <property type="protein sequence ID" value="AQW20611.1"/>
    <property type="molecule type" value="Genomic_DNA"/>
</dbReference>
<dbReference type="Proteomes" id="UP000030361">
    <property type="component" value="Chromosome"/>
</dbReference>
<evidence type="ECO:0000256" key="1">
    <source>
        <dbReference type="ARBA" id="ARBA00004127"/>
    </source>
</evidence>
<proteinExistence type="inferred from homology"/>
<dbReference type="KEGG" id="lcu:PL11_001130"/>
<sequence>MQKVKQKITGKLITYEVFNAVTHGVSFIVAIVLTVMLLHKAVVDNLSAVAIASLAVYSATVMILYLASTLFHCFVFTRAKRIFQILDHSNIFILIAGSYTPYCIVFLHTTASYILLAVIWILSISGICFHILGHGRYQKIETTVYVVMGWLCLILGKQLYAALAPTGFWLLVAGGVTFTVGALIYSLKGIPGLHLIWHFFVMGGTLAMFLSIYINV</sequence>
<feature type="transmembrane region" description="Helical" evidence="7">
    <location>
        <begin position="194"/>
        <end position="214"/>
    </location>
</feature>
<dbReference type="PANTHER" id="PTHR20855:SF129">
    <property type="entry name" value="HEMOLYSIN-3 HOMOLOG"/>
    <property type="match status" value="1"/>
</dbReference>
<feature type="binding site" evidence="6">
    <location>
        <position position="198"/>
    </location>
    <ligand>
        <name>Zn(2+)</name>
        <dbReference type="ChEBI" id="CHEBI:29105"/>
    </ligand>
</feature>
<keyword evidence="4 7" id="KW-1133">Transmembrane helix</keyword>
<dbReference type="eggNOG" id="COG1272">
    <property type="taxonomic scope" value="Bacteria"/>
</dbReference>
<feature type="transmembrane region" description="Helical" evidence="7">
    <location>
        <begin position="113"/>
        <end position="132"/>
    </location>
</feature>
<keyword evidence="6" id="KW-0862">Zinc</keyword>
<dbReference type="AlphaFoldDB" id="A0A1S6QG81"/>
<comment type="similarity">
    <text evidence="2">Belongs to the UPF0073 (Hly-III) family.</text>
</comment>
<feature type="transmembrane region" description="Helical" evidence="7">
    <location>
        <begin position="12"/>
        <end position="38"/>
    </location>
</feature>
<dbReference type="InterPro" id="IPR004254">
    <property type="entry name" value="AdipoR/HlyIII-related"/>
</dbReference>
<evidence type="ECO:0000256" key="2">
    <source>
        <dbReference type="ARBA" id="ARBA00008488"/>
    </source>
</evidence>
<feature type="binding site" evidence="6">
    <location>
        <position position="72"/>
    </location>
    <ligand>
        <name>Zn(2+)</name>
        <dbReference type="ChEBI" id="CHEBI:29105"/>
    </ligand>
</feature>
<gene>
    <name evidence="8" type="ORF">PL11_001130</name>
</gene>
<evidence type="ECO:0000313" key="9">
    <source>
        <dbReference type="Proteomes" id="UP000030361"/>
    </source>
</evidence>
<dbReference type="PANTHER" id="PTHR20855">
    <property type="entry name" value="ADIPOR/PROGESTIN RECEPTOR-RELATED"/>
    <property type="match status" value="1"/>
</dbReference>
<keyword evidence="3 7" id="KW-0812">Transmembrane</keyword>
<feature type="transmembrane region" description="Helical" evidence="7">
    <location>
        <begin position="144"/>
        <end position="162"/>
    </location>
</feature>
<reference evidence="8 9" key="1">
    <citation type="journal article" date="2015" name="Genome Announc.">
        <title>Genome Sequence of Lactobacillus curieae CCTCC M 2011381T, a Novel Producer of Gamma-aminobutyric Acid.</title>
        <authorList>
            <person name="Wang Y."/>
            <person name="Wang Y."/>
            <person name="Lang C."/>
            <person name="Wei D."/>
            <person name="Xu P."/>
            <person name="Xie J."/>
        </authorList>
    </citation>
    <scope>NUCLEOTIDE SEQUENCE [LARGE SCALE GENOMIC DNA]</scope>
    <source>
        <strain evidence="8 9">CCTCC M 2011381</strain>
    </source>
</reference>
<feature type="transmembrane region" description="Helical" evidence="7">
    <location>
        <begin position="89"/>
        <end position="107"/>
    </location>
</feature>
<dbReference type="OrthoDB" id="9813689at2"/>
<keyword evidence="5 7" id="KW-0472">Membrane</keyword>
<dbReference type="RefSeq" id="WP_035165720.1">
    <property type="nucleotide sequence ID" value="NZ_CP018906.1"/>
</dbReference>
<accession>A0A1S6QG81</accession>
<keyword evidence="9" id="KW-1185">Reference proteome</keyword>
<name>A0A1S6QG81_9LACO</name>
<feature type="transmembrane region" description="Helical" evidence="7">
    <location>
        <begin position="168"/>
        <end position="187"/>
    </location>
</feature>
<feature type="transmembrane region" description="Helical" evidence="7">
    <location>
        <begin position="50"/>
        <end position="77"/>
    </location>
</feature>
<evidence type="ECO:0000256" key="6">
    <source>
        <dbReference type="PIRSR" id="PIRSR604254-1"/>
    </source>
</evidence>
<dbReference type="GO" id="GO:0046872">
    <property type="term" value="F:metal ion binding"/>
    <property type="evidence" value="ECO:0007669"/>
    <property type="project" value="UniProtKB-KW"/>
</dbReference>
<evidence type="ECO:0000313" key="8">
    <source>
        <dbReference type="EMBL" id="AQW20611.1"/>
    </source>
</evidence>
<comment type="subcellular location">
    <subcellularLocation>
        <location evidence="1">Endomembrane system</location>
        <topology evidence="1">Multi-pass membrane protein</topology>
    </subcellularLocation>
</comment>
<organism evidence="8 9">
    <name type="scientific">Lentilactobacillus curieae</name>
    <dbReference type="NCBI Taxonomy" id="1138822"/>
    <lineage>
        <taxon>Bacteria</taxon>
        <taxon>Bacillati</taxon>
        <taxon>Bacillota</taxon>
        <taxon>Bacilli</taxon>
        <taxon>Lactobacillales</taxon>
        <taxon>Lactobacillaceae</taxon>
        <taxon>Lentilactobacillus</taxon>
    </lineage>
</organism>
<evidence type="ECO:0000256" key="3">
    <source>
        <dbReference type="ARBA" id="ARBA00022692"/>
    </source>
</evidence>
<dbReference type="GO" id="GO:0140911">
    <property type="term" value="F:pore-forming activity"/>
    <property type="evidence" value="ECO:0007669"/>
    <property type="project" value="InterPro"/>
</dbReference>
<feature type="binding site" evidence="6">
    <location>
        <position position="194"/>
    </location>
    <ligand>
        <name>Zn(2+)</name>
        <dbReference type="ChEBI" id="CHEBI:29105"/>
    </ligand>
</feature>
<evidence type="ECO:0000256" key="4">
    <source>
        <dbReference type="ARBA" id="ARBA00022989"/>
    </source>
</evidence>
<dbReference type="NCBIfam" id="TIGR01065">
    <property type="entry name" value="hlyIII"/>
    <property type="match status" value="1"/>
</dbReference>
<evidence type="ECO:0000256" key="5">
    <source>
        <dbReference type="ARBA" id="ARBA00023136"/>
    </source>
</evidence>